<evidence type="ECO:0000313" key="2">
    <source>
        <dbReference type="Proteomes" id="UP001239111"/>
    </source>
</evidence>
<dbReference type="EMBL" id="CM056741">
    <property type="protein sequence ID" value="KAJ8683259.1"/>
    <property type="molecule type" value="Genomic_DNA"/>
</dbReference>
<sequence>MAPKSSKEIKSGFTWVITDWDFTVEVGQYISSPLFSTGGNDAYKWRLDVYPNGWKEENFLSVRLLHIQGASLTLFHVKLTIISQKGEDDLTQQGTFFPYSRNPSKIFDRVTRVTCLADPRNGLLIDGKVIIRCTILADSEMVTTGEKRCREFDDFEQLFENGKFSDIHFVIDKDEFRLHKNILSARSEVFCAMFEHDMKENNENKVEITDFKADVMKEAFRFIYTGTVDIREAKGKEKELLAVADKYKLDGLKEYCEDELTDSLTVDNVGDMLVLADLYKAEKLSERSIKFTSMNAREVLRNKHFRNVMQSFPSWLLGLIETLAK</sequence>
<name>A0ACC2PI41_9HYME</name>
<gene>
    <name evidence="1" type="ORF">QAD02_019051</name>
</gene>
<organism evidence="1 2">
    <name type="scientific">Eretmocerus hayati</name>
    <dbReference type="NCBI Taxonomy" id="131215"/>
    <lineage>
        <taxon>Eukaryota</taxon>
        <taxon>Metazoa</taxon>
        <taxon>Ecdysozoa</taxon>
        <taxon>Arthropoda</taxon>
        <taxon>Hexapoda</taxon>
        <taxon>Insecta</taxon>
        <taxon>Pterygota</taxon>
        <taxon>Neoptera</taxon>
        <taxon>Endopterygota</taxon>
        <taxon>Hymenoptera</taxon>
        <taxon>Apocrita</taxon>
        <taxon>Proctotrupomorpha</taxon>
        <taxon>Chalcidoidea</taxon>
        <taxon>Aphelinidae</taxon>
        <taxon>Aphelininae</taxon>
        <taxon>Eretmocerus</taxon>
    </lineage>
</organism>
<dbReference type="Proteomes" id="UP001239111">
    <property type="component" value="Chromosome 1"/>
</dbReference>
<accession>A0ACC2PI41</accession>
<comment type="caution">
    <text evidence="1">The sequence shown here is derived from an EMBL/GenBank/DDBJ whole genome shotgun (WGS) entry which is preliminary data.</text>
</comment>
<keyword evidence="2" id="KW-1185">Reference proteome</keyword>
<proteinExistence type="predicted"/>
<reference evidence="1" key="1">
    <citation type="submission" date="2023-04" db="EMBL/GenBank/DDBJ databases">
        <title>A chromosome-level genome assembly of the parasitoid wasp Eretmocerus hayati.</title>
        <authorList>
            <person name="Zhong Y."/>
            <person name="Liu S."/>
            <person name="Liu Y."/>
        </authorList>
    </citation>
    <scope>NUCLEOTIDE SEQUENCE</scope>
    <source>
        <strain evidence="1">ZJU_SS_LIU_2023</strain>
    </source>
</reference>
<evidence type="ECO:0000313" key="1">
    <source>
        <dbReference type="EMBL" id="KAJ8683259.1"/>
    </source>
</evidence>
<protein>
    <submittedName>
        <fullName evidence="1">Uncharacterized protein</fullName>
    </submittedName>
</protein>